<dbReference type="PANTHER" id="PTHR33908">
    <property type="entry name" value="MANNOSYLTRANSFERASE YKCB-RELATED"/>
    <property type="match status" value="1"/>
</dbReference>
<feature type="transmembrane region" description="Helical" evidence="8">
    <location>
        <begin position="204"/>
        <end position="221"/>
    </location>
</feature>
<feature type="transmembrane region" description="Helical" evidence="8">
    <location>
        <begin position="114"/>
        <end position="133"/>
    </location>
</feature>
<evidence type="ECO:0000259" key="9">
    <source>
        <dbReference type="Pfam" id="PF13231"/>
    </source>
</evidence>
<organism evidence="10 11">
    <name type="scientific">Candidatus Shapirobacteria bacterium CG09_land_8_20_14_0_10_39_12</name>
    <dbReference type="NCBI Taxonomy" id="1974885"/>
    <lineage>
        <taxon>Bacteria</taxon>
        <taxon>Candidatus Shapironibacteriota</taxon>
    </lineage>
</organism>
<dbReference type="AlphaFoldDB" id="A0A2H0WNU2"/>
<evidence type="ECO:0000256" key="3">
    <source>
        <dbReference type="ARBA" id="ARBA00022676"/>
    </source>
</evidence>
<evidence type="ECO:0000256" key="6">
    <source>
        <dbReference type="ARBA" id="ARBA00022989"/>
    </source>
</evidence>
<keyword evidence="6 8" id="KW-1133">Transmembrane helix</keyword>
<evidence type="ECO:0000256" key="8">
    <source>
        <dbReference type="SAM" id="Phobius"/>
    </source>
</evidence>
<evidence type="ECO:0000256" key="7">
    <source>
        <dbReference type="ARBA" id="ARBA00023136"/>
    </source>
</evidence>
<keyword evidence="2" id="KW-1003">Cell membrane</keyword>
<dbReference type="InterPro" id="IPR038731">
    <property type="entry name" value="RgtA/B/C-like"/>
</dbReference>
<keyword evidence="3" id="KW-0328">Glycosyltransferase</keyword>
<dbReference type="EMBL" id="PEZI01000069">
    <property type="protein sequence ID" value="PIS14316.1"/>
    <property type="molecule type" value="Genomic_DNA"/>
</dbReference>
<feature type="transmembrane region" description="Helical" evidence="8">
    <location>
        <begin position="321"/>
        <end position="340"/>
    </location>
</feature>
<dbReference type="Pfam" id="PF13231">
    <property type="entry name" value="PMT_2"/>
    <property type="match status" value="1"/>
</dbReference>
<feature type="domain" description="Glycosyltransferase RgtA/B/C/D-like" evidence="9">
    <location>
        <begin position="71"/>
        <end position="220"/>
    </location>
</feature>
<feature type="transmembrane region" description="Helical" evidence="8">
    <location>
        <begin position="64"/>
        <end position="82"/>
    </location>
</feature>
<dbReference type="GO" id="GO:0009103">
    <property type="term" value="P:lipopolysaccharide biosynthetic process"/>
    <property type="evidence" value="ECO:0007669"/>
    <property type="project" value="UniProtKB-ARBA"/>
</dbReference>
<dbReference type="PANTHER" id="PTHR33908:SF11">
    <property type="entry name" value="MEMBRANE PROTEIN"/>
    <property type="match status" value="1"/>
</dbReference>
<evidence type="ECO:0000256" key="2">
    <source>
        <dbReference type="ARBA" id="ARBA00022475"/>
    </source>
</evidence>
<evidence type="ECO:0000256" key="4">
    <source>
        <dbReference type="ARBA" id="ARBA00022679"/>
    </source>
</evidence>
<keyword evidence="4" id="KW-0808">Transferase</keyword>
<keyword evidence="5 8" id="KW-0812">Transmembrane</keyword>
<comment type="subcellular location">
    <subcellularLocation>
        <location evidence="1">Cell membrane</location>
        <topology evidence="1">Multi-pass membrane protein</topology>
    </subcellularLocation>
</comment>
<dbReference type="GO" id="GO:0005886">
    <property type="term" value="C:plasma membrane"/>
    <property type="evidence" value="ECO:0007669"/>
    <property type="project" value="UniProtKB-SubCell"/>
</dbReference>
<keyword evidence="7 8" id="KW-0472">Membrane</keyword>
<protein>
    <recommendedName>
        <fullName evidence="9">Glycosyltransferase RgtA/B/C/D-like domain-containing protein</fullName>
    </recommendedName>
</protein>
<dbReference type="Proteomes" id="UP000230775">
    <property type="component" value="Unassembled WGS sequence"/>
</dbReference>
<proteinExistence type="predicted"/>
<feature type="transmembrane region" description="Helical" evidence="8">
    <location>
        <begin position="163"/>
        <end position="192"/>
    </location>
</feature>
<comment type="caution">
    <text evidence="10">The sequence shown here is derived from an EMBL/GenBank/DDBJ whole genome shotgun (WGS) entry which is preliminary data.</text>
</comment>
<name>A0A2H0WNU2_9BACT</name>
<evidence type="ECO:0000313" key="10">
    <source>
        <dbReference type="EMBL" id="PIS14316.1"/>
    </source>
</evidence>
<evidence type="ECO:0000256" key="1">
    <source>
        <dbReference type="ARBA" id="ARBA00004651"/>
    </source>
</evidence>
<dbReference type="GO" id="GO:0016763">
    <property type="term" value="F:pentosyltransferase activity"/>
    <property type="evidence" value="ECO:0007669"/>
    <property type="project" value="TreeGrafter"/>
</dbReference>
<feature type="transmembrane region" description="Helical" evidence="8">
    <location>
        <begin position="271"/>
        <end position="291"/>
    </location>
</feature>
<feature type="transmembrane region" description="Helical" evidence="8">
    <location>
        <begin position="298"/>
        <end position="315"/>
    </location>
</feature>
<gene>
    <name evidence="10" type="ORF">COT64_03210</name>
</gene>
<accession>A0A2H0WNU2</accession>
<evidence type="ECO:0000256" key="5">
    <source>
        <dbReference type="ARBA" id="ARBA00022692"/>
    </source>
</evidence>
<evidence type="ECO:0000313" key="11">
    <source>
        <dbReference type="Proteomes" id="UP000230775"/>
    </source>
</evidence>
<feature type="transmembrane region" description="Helical" evidence="8">
    <location>
        <begin position="140"/>
        <end position="157"/>
    </location>
</feature>
<feature type="transmembrane region" description="Helical" evidence="8">
    <location>
        <begin position="347"/>
        <end position="365"/>
    </location>
</feature>
<reference evidence="11" key="1">
    <citation type="submission" date="2017-09" db="EMBL/GenBank/DDBJ databases">
        <title>Depth-based differentiation of microbial function through sediment-hosted aquifers and enrichment of novel symbionts in the deep terrestrial subsurface.</title>
        <authorList>
            <person name="Probst A.J."/>
            <person name="Ladd B."/>
            <person name="Jarett J.K."/>
            <person name="Geller-Mcgrath D.E."/>
            <person name="Sieber C.M.K."/>
            <person name="Emerson J.B."/>
            <person name="Anantharaman K."/>
            <person name="Thomas B.C."/>
            <person name="Malmstrom R."/>
            <person name="Stieglmeier M."/>
            <person name="Klingl A."/>
            <person name="Woyke T."/>
            <person name="Ryan C.M."/>
            <person name="Banfield J.F."/>
        </authorList>
    </citation>
    <scope>NUCLEOTIDE SEQUENCE [LARGE SCALE GENOMIC DNA]</scope>
</reference>
<sequence>MIAKTVKENGLLLLILSLALFLRVYKMPSLMAFGGDVARDYLVARDITLKGKVPLIGSPTSVPWLYQGAFFTYLLGVILFIGKFNPLAGGYFVAIAGTVSVLGLYLLGKRLFNKEAGLVSAFFYALSPLIVVFDRYPYHQSLISIFTIAFIYSLFLASQKPKYFVLAFFLFGLLMQLELSNLVIFPILFIWLFLHRKNVSFKSILTAVLFFVLTWLPKIIYDLKNSFSQTIGFLLWVLHKLPIVRQIIGDREVGLPLIDRFRAIFLYLSRIIYWPSVLLSTLIFTLFLLICLKKRLNLLVLLWVFVPIFGFLIMGSPSESYVPVLFGGIALLIGNAFLVLKNKSVKVLVFTGVFIIGIENCFILINHNFFMTTSFKNESYNHGFSYALNQKIANELVSFAKGKKFNLIALGNYGNYNSSLLNTQYLCWYFGNEPSEEKQDLKYYLYEKKDNISVKNAVFIKDFNYIMVAGVEKK</sequence>
<feature type="transmembrane region" description="Helical" evidence="8">
    <location>
        <begin position="89"/>
        <end position="108"/>
    </location>
</feature>
<dbReference type="InterPro" id="IPR050297">
    <property type="entry name" value="LipidA_mod_glycosyltrf_83"/>
</dbReference>